<evidence type="ECO:0000313" key="1">
    <source>
        <dbReference type="EMBL" id="KAI5672564.1"/>
    </source>
</evidence>
<name>A0ACC0BIY6_CATRO</name>
<reference evidence="2" key="1">
    <citation type="journal article" date="2023" name="Nat. Plants">
        <title>Single-cell RNA sequencing provides a high-resolution roadmap for understanding the multicellular compartmentation of specialized metabolism.</title>
        <authorList>
            <person name="Sun S."/>
            <person name="Shen X."/>
            <person name="Li Y."/>
            <person name="Li Y."/>
            <person name="Wang S."/>
            <person name="Li R."/>
            <person name="Zhang H."/>
            <person name="Shen G."/>
            <person name="Guo B."/>
            <person name="Wei J."/>
            <person name="Xu J."/>
            <person name="St-Pierre B."/>
            <person name="Chen S."/>
            <person name="Sun C."/>
        </authorList>
    </citation>
    <scope>NUCLEOTIDE SEQUENCE [LARGE SCALE GENOMIC DNA]</scope>
</reference>
<sequence length="463" mass="53130">MYNRTFVVSKPKYLSRCSTHVVNAVFKRLNDEQREAVVRIGFRSMPELRTCSLPYDILSWMTDQYNNKRGCFRPHRKDIQVTTEDEHRILGLPIGRMDIESLLVRGGPNERLENEQNLMIEKDKMISNIQLKTISSEVYIVPYYKVSVPILCDSKKLGQLNWSKCVADFLENGIKLRNTGDPASISGCMELGLYSGVDVDMVDAFGPRKDAAKLEALRSGLDIFGADVIEVKGELKSLRESKFFDLRLEVDLPKRWPKNVQPLVDDELNGPTVAKLVIQISVPSRLAEDLDGPIVAKDVPMNDKNEDTISDQQINEGYDIAGCNKICAERVLSDEKVAQCVDRLPRRSTRNRKPIARIIKGGRLARMPRREVAKNLGKFIINKQMRSLKPIEWVDGEICTLIHWDKDHWLMFIVDILRYNITILDSLRSCMVGKKFLVNEVRLDHHKALQHCFKNKYKLDIFL</sequence>
<gene>
    <name evidence="1" type="ORF">M9H77_12928</name>
</gene>
<dbReference type="EMBL" id="CM044703">
    <property type="protein sequence ID" value="KAI5672564.1"/>
    <property type="molecule type" value="Genomic_DNA"/>
</dbReference>
<keyword evidence="2" id="KW-1185">Reference proteome</keyword>
<organism evidence="1 2">
    <name type="scientific">Catharanthus roseus</name>
    <name type="common">Madagascar periwinkle</name>
    <name type="synonym">Vinca rosea</name>
    <dbReference type="NCBI Taxonomy" id="4058"/>
    <lineage>
        <taxon>Eukaryota</taxon>
        <taxon>Viridiplantae</taxon>
        <taxon>Streptophyta</taxon>
        <taxon>Embryophyta</taxon>
        <taxon>Tracheophyta</taxon>
        <taxon>Spermatophyta</taxon>
        <taxon>Magnoliopsida</taxon>
        <taxon>eudicotyledons</taxon>
        <taxon>Gunneridae</taxon>
        <taxon>Pentapetalae</taxon>
        <taxon>asterids</taxon>
        <taxon>lamiids</taxon>
        <taxon>Gentianales</taxon>
        <taxon>Apocynaceae</taxon>
        <taxon>Rauvolfioideae</taxon>
        <taxon>Vinceae</taxon>
        <taxon>Catharanthinae</taxon>
        <taxon>Catharanthus</taxon>
    </lineage>
</organism>
<protein>
    <submittedName>
        <fullName evidence="1">Uncharacterized protein</fullName>
    </submittedName>
</protein>
<comment type="caution">
    <text evidence="1">The sequence shown here is derived from an EMBL/GenBank/DDBJ whole genome shotgun (WGS) entry which is preliminary data.</text>
</comment>
<accession>A0ACC0BIY6</accession>
<evidence type="ECO:0000313" key="2">
    <source>
        <dbReference type="Proteomes" id="UP001060085"/>
    </source>
</evidence>
<proteinExistence type="predicted"/>
<dbReference type="Proteomes" id="UP001060085">
    <property type="component" value="Linkage Group LG03"/>
</dbReference>